<evidence type="ECO:0000256" key="1">
    <source>
        <dbReference type="SAM" id="MobiDB-lite"/>
    </source>
</evidence>
<organism evidence="3 4">
    <name type="scientific">Achromobacter piechaudii</name>
    <dbReference type="NCBI Taxonomy" id="72556"/>
    <lineage>
        <taxon>Bacteria</taxon>
        <taxon>Pseudomonadati</taxon>
        <taxon>Pseudomonadota</taxon>
        <taxon>Betaproteobacteria</taxon>
        <taxon>Burkholderiales</taxon>
        <taxon>Alcaligenaceae</taxon>
        <taxon>Achromobacter</taxon>
    </lineage>
</organism>
<accession>A0A6S7EKC5</accession>
<gene>
    <name evidence="3" type="ORF">LMG1861_05094</name>
</gene>
<dbReference type="Proteomes" id="UP000494105">
    <property type="component" value="Unassembled WGS sequence"/>
</dbReference>
<feature type="region of interest" description="Disordered" evidence="1">
    <location>
        <begin position="1"/>
        <end position="44"/>
    </location>
</feature>
<feature type="transmembrane region" description="Helical" evidence="2">
    <location>
        <begin position="52"/>
        <end position="76"/>
    </location>
</feature>
<name>A0A6S7EKC5_9BURK</name>
<keyword evidence="2" id="KW-0472">Membrane</keyword>
<keyword evidence="2" id="KW-1133">Transmembrane helix</keyword>
<keyword evidence="2" id="KW-0812">Transmembrane</keyword>
<sequence length="210" mass="22770">MNRKQRRRKAEQKMHPQAPKAPIGERRASAPINPGKAKSGSSGDLDSREVPVILLLAFLSVVPLGAVLATNTLPYYEYVLNADKRAGVFSYASFWLSAAAALAAGRGVLRSKIAEASMFKDSDYYWEGAIFLFAAAVCAALAVSDHPSTPKLLFWLLVALAIAQVGISRIALSRLQTAERRKAVLRRAPLFLLLLLLLGGYGYLVFVVAP</sequence>
<feature type="transmembrane region" description="Helical" evidence="2">
    <location>
        <begin position="88"/>
        <end position="109"/>
    </location>
</feature>
<protein>
    <submittedName>
        <fullName evidence="3">Uncharacterized protein</fullName>
    </submittedName>
</protein>
<feature type="compositionally biased region" description="Basic residues" evidence="1">
    <location>
        <begin position="1"/>
        <end position="10"/>
    </location>
</feature>
<proteinExistence type="predicted"/>
<evidence type="ECO:0000313" key="3">
    <source>
        <dbReference type="EMBL" id="CAB3916166.1"/>
    </source>
</evidence>
<feature type="transmembrane region" description="Helical" evidence="2">
    <location>
        <begin position="152"/>
        <end position="172"/>
    </location>
</feature>
<feature type="transmembrane region" description="Helical" evidence="2">
    <location>
        <begin position="129"/>
        <end position="146"/>
    </location>
</feature>
<reference evidence="3 4" key="1">
    <citation type="submission" date="2020-04" db="EMBL/GenBank/DDBJ databases">
        <authorList>
            <person name="De Canck E."/>
        </authorList>
    </citation>
    <scope>NUCLEOTIDE SEQUENCE [LARGE SCALE GENOMIC DNA]</scope>
    <source>
        <strain evidence="3 4">LMG 1861</strain>
    </source>
</reference>
<evidence type="ECO:0000256" key="2">
    <source>
        <dbReference type="SAM" id="Phobius"/>
    </source>
</evidence>
<feature type="transmembrane region" description="Helical" evidence="2">
    <location>
        <begin position="184"/>
        <end position="209"/>
    </location>
</feature>
<dbReference type="RefSeq" id="WP_175129834.1">
    <property type="nucleotide sequence ID" value="NZ_CADILD010000004.1"/>
</dbReference>
<evidence type="ECO:0000313" key="4">
    <source>
        <dbReference type="Proteomes" id="UP000494105"/>
    </source>
</evidence>
<dbReference type="EMBL" id="CADILD010000004">
    <property type="protein sequence ID" value="CAB3916166.1"/>
    <property type="molecule type" value="Genomic_DNA"/>
</dbReference>
<dbReference type="AlphaFoldDB" id="A0A6S7EKC5"/>